<protein>
    <submittedName>
        <fullName evidence="2">Uncharacterized protein</fullName>
    </submittedName>
</protein>
<gene>
    <name evidence="2" type="ORF">I553_4752</name>
</gene>
<name>X8AI06_MYCXE</name>
<feature type="compositionally biased region" description="Polar residues" evidence="1">
    <location>
        <begin position="23"/>
        <end position="35"/>
    </location>
</feature>
<feature type="region of interest" description="Disordered" evidence="1">
    <location>
        <begin position="1"/>
        <end position="44"/>
    </location>
</feature>
<evidence type="ECO:0000313" key="2">
    <source>
        <dbReference type="EMBL" id="EUA30495.1"/>
    </source>
</evidence>
<sequence>MDLPAPGGPVTPMTRTDDGPMLASTSSRRSPSIRLSNRPAARGDPLRAAAISSATFI</sequence>
<comment type="caution">
    <text evidence="2">The sequence shown here is derived from an EMBL/GenBank/DDBJ whole genome shotgun (WGS) entry which is preliminary data.</text>
</comment>
<reference evidence="2" key="1">
    <citation type="submission" date="2014-01" db="EMBL/GenBank/DDBJ databases">
        <authorList>
            <person name="Brown-Elliot B."/>
            <person name="Wallace R."/>
            <person name="Lenaerts A."/>
            <person name="Ordway D."/>
            <person name="DeGroote M.A."/>
            <person name="Parker T."/>
            <person name="Sizemore C."/>
            <person name="Tallon L.J."/>
            <person name="Sadzewicz L.K."/>
            <person name="Sengamalay N."/>
            <person name="Fraser C.M."/>
            <person name="Hine E."/>
            <person name="Shefchek K.A."/>
            <person name="Das S.P."/>
            <person name="Tettelin H."/>
        </authorList>
    </citation>
    <scope>NUCLEOTIDE SEQUENCE [LARGE SCALE GENOMIC DNA]</scope>
    <source>
        <strain evidence="2">4042</strain>
    </source>
</reference>
<dbReference type="AlphaFoldDB" id="X8AI06"/>
<dbReference type="EMBL" id="JAOB01000060">
    <property type="protein sequence ID" value="EUA30495.1"/>
    <property type="molecule type" value="Genomic_DNA"/>
</dbReference>
<evidence type="ECO:0000256" key="1">
    <source>
        <dbReference type="SAM" id="MobiDB-lite"/>
    </source>
</evidence>
<proteinExistence type="predicted"/>
<accession>X8AI06</accession>
<organism evidence="2">
    <name type="scientific">Mycobacterium xenopi 4042</name>
    <dbReference type="NCBI Taxonomy" id="1299334"/>
    <lineage>
        <taxon>Bacteria</taxon>
        <taxon>Bacillati</taxon>
        <taxon>Actinomycetota</taxon>
        <taxon>Actinomycetes</taxon>
        <taxon>Mycobacteriales</taxon>
        <taxon>Mycobacteriaceae</taxon>
        <taxon>Mycobacterium</taxon>
    </lineage>
</organism>